<protein>
    <recommendedName>
        <fullName evidence="3">Yeast cell wall synthesis Kre9/Knh1-like N-terminal domain-containing protein</fullName>
    </recommendedName>
</protein>
<dbReference type="eggNOG" id="ENOG502S7YR">
    <property type="taxonomic scope" value="Eukaryota"/>
</dbReference>
<dbReference type="PANTHER" id="PTHR35185:SF1">
    <property type="entry name" value="UPF0619 GPI-ANCHORED MEMBRANE PROTEIN C1322.10"/>
    <property type="match status" value="1"/>
</dbReference>
<comment type="caution">
    <text evidence="4">The sequence shown here is derived from an EMBL/GenBank/DDBJ whole genome shotgun (WGS) entry which is preliminary data.</text>
</comment>
<keyword evidence="5" id="KW-1185">Reference proteome</keyword>
<keyword evidence="1 2" id="KW-0732">Signal</keyword>
<feature type="chain" id="PRO_5002724875" description="Yeast cell wall synthesis Kre9/Knh1-like N-terminal domain-containing protein" evidence="2">
    <location>
        <begin position="18"/>
        <end position="180"/>
    </location>
</feature>
<sequence length="180" mass="19266">MRVVLATCLAYAASALAYTVLVPNQSEGWTDHGPQPFVWHRDHTDRANFTVVLTNPNRDLMPFDQVLAALVDGNLGNTTLNPPSAGWPAPGPNYRLNIIDSTTNETVLASSPAFDIEHTTVSRSSTITYPTTVIRYTQTEHPNAIPTDDTLGGDDNGSATSYNVPVALAAFAAAVPALFL</sequence>
<dbReference type="Proteomes" id="UP000001861">
    <property type="component" value="Unassembled WGS sequence"/>
</dbReference>
<feature type="signal peptide" evidence="2">
    <location>
        <begin position="1"/>
        <end position="17"/>
    </location>
</feature>
<gene>
    <name evidence="4" type="ORF">CC1G_00156</name>
</gene>
<dbReference type="STRING" id="240176.A8NWY8"/>
<evidence type="ECO:0000256" key="2">
    <source>
        <dbReference type="SAM" id="SignalP"/>
    </source>
</evidence>
<feature type="domain" description="Yeast cell wall synthesis Kre9/Knh1-like N-terminal" evidence="3">
    <location>
        <begin position="23"/>
        <end position="116"/>
    </location>
</feature>
<dbReference type="InterPro" id="IPR018466">
    <property type="entry name" value="Kre9/Knh1-like_N"/>
</dbReference>
<dbReference type="AlphaFoldDB" id="A8NWY8"/>
<dbReference type="EMBL" id="AACS02000005">
    <property type="protein sequence ID" value="EAU84637.1"/>
    <property type="molecule type" value="Genomic_DNA"/>
</dbReference>
<evidence type="ECO:0000256" key="1">
    <source>
        <dbReference type="ARBA" id="ARBA00022729"/>
    </source>
</evidence>
<proteinExistence type="predicted"/>
<dbReference type="PANTHER" id="PTHR35185">
    <property type="entry name" value="SERINE/THREONINE-RICH PROTEIN ADG2-RELATED"/>
    <property type="match status" value="1"/>
</dbReference>
<name>A8NWY8_COPC7</name>
<evidence type="ECO:0000259" key="3">
    <source>
        <dbReference type="Pfam" id="PF10342"/>
    </source>
</evidence>
<dbReference type="RefSeq" id="XP_001837020.1">
    <property type="nucleotide sequence ID" value="XM_001836968.2"/>
</dbReference>
<dbReference type="Pfam" id="PF10342">
    <property type="entry name" value="Kre9_KNH"/>
    <property type="match status" value="1"/>
</dbReference>
<evidence type="ECO:0000313" key="5">
    <source>
        <dbReference type="Proteomes" id="UP000001861"/>
    </source>
</evidence>
<organism evidence="4 5">
    <name type="scientific">Coprinopsis cinerea (strain Okayama-7 / 130 / ATCC MYA-4618 / FGSC 9003)</name>
    <name type="common">Inky cap fungus</name>
    <name type="synonym">Hormographiella aspergillata</name>
    <dbReference type="NCBI Taxonomy" id="240176"/>
    <lineage>
        <taxon>Eukaryota</taxon>
        <taxon>Fungi</taxon>
        <taxon>Dikarya</taxon>
        <taxon>Basidiomycota</taxon>
        <taxon>Agaricomycotina</taxon>
        <taxon>Agaricomycetes</taxon>
        <taxon>Agaricomycetidae</taxon>
        <taxon>Agaricales</taxon>
        <taxon>Agaricineae</taxon>
        <taxon>Psathyrellaceae</taxon>
        <taxon>Coprinopsis</taxon>
    </lineage>
</organism>
<dbReference type="VEuPathDB" id="FungiDB:CC1G_00156"/>
<dbReference type="OMA" id="DQVDMSK"/>
<accession>A8NWY8</accession>
<reference evidence="4 5" key="1">
    <citation type="journal article" date="2010" name="Proc. Natl. Acad. Sci. U.S.A.">
        <title>Insights into evolution of multicellular fungi from the assembled chromosomes of the mushroom Coprinopsis cinerea (Coprinus cinereus).</title>
        <authorList>
            <person name="Stajich J.E."/>
            <person name="Wilke S.K."/>
            <person name="Ahren D."/>
            <person name="Au C.H."/>
            <person name="Birren B.W."/>
            <person name="Borodovsky M."/>
            <person name="Burns C."/>
            <person name="Canback B."/>
            <person name="Casselton L.A."/>
            <person name="Cheng C.K."/>
            <person name="Deng J."/>
            <person name="Dietrich F.S."/>
            <person name="Fargo D.C."/>
            <person name="Farman M.L."/>
            <person name="Gathman A.C."/>
            <person name="Goldberg J."/>
            <person name="Guigo R."/>
            <person name="Hoegger P.J."/>
            <person name="Hooker J.B."/>
            <person name="Huggins A."/>
            <person name="James T.Y."/>
            <person name="Kamada T."/>
            <person name="Kilaru S."/>
            <person name="Kodira C."/>
            <person name="Kues U."/>
            <person name="Kupfer D."/>
            <person name="Kwan H.S."/>
            <person name="Lomsadze A."/>
            <person name="Li W."/>
            <person name="Lilly W.W."/>
            <person name="Ma L.J."/>
            <person name="Mackey A.J."/>
            <person name="Manning G."/>
            <person name="Martin F."/>
            <person name="Muraguchi H."/>
            <person name="Natvig D.O."/>
            <person name="Palmerini H."/>
            <person name="Ramesh M.A."/>
            <person name="Rehmeyer C.J."/>
            <person name="Roe B.A."/>
            <person name="Shenoy N."/>
            <person name="Stanke M."/>
            <person name="Ter-Hovhannisyan V."/>
            <person name="Tunlid A."/>
            <person name="Velagapudi R."/>
            <person name="Vision T.J."/>
            <person name="Zeng Q."/>
            <person name="Zolan M.E."/>
            <person name="Pukkila P.J."/>
        </authorList>
    </citation>
    <scope>NUCLEOTIDE SEQUENCE [LARGE SCALE GENOMIC DNA]</scope>
    <source>
        <strain evidence="5">Okayama-7 / 130 / ATCC MYA-4618 / FGSC 9003</strain>
    </source>
</reference>
<dbReference type="OrthoDB" id="5316007at2759"/>
<dbReference type="GeneID" id="6013575"/>
<dbReference type="KEGG" id="cci:CC1G_00156"/>
<dbReference type="InParanoid" id="A8NWY8"/>
<evidence type="ECO:0000313" key="4">
    <source>
        <dbReference type="EMBL" id="EAU84637.1"/>
    </source>
</evidence>
<dbReference type="InterPro" id="IPR052479">
    <property type="entry name" value="GPI-anchor_Adhesion_Reg"/>
</dbReference>